<dbReference type="OrthoDB" id="297881at2759"/>
<feature type="region of interest" description="Disordered" evidence="1">
    <location>
        <begin position="1"/>
        <end position="22"/>
    </location>
</feature>
<dbReference type="EMBL" id="CAJNIZ010028113">
    <property type="protein sequence ID" value="CAE7505602.1"/>
    <property type="molecule type" value="Genomic_DNA"/>
</dbReference>
<evidence type="ECO:0000313" key="3">
    <source>
        <dbReference type="Proteomes" id="UP000649617"/>
    </source>
</evidence>
<feature type="compositionally biased region" description="Polar residues" evidence="1">
    <location>
        <begin position="151"/>
        <end position="167"/>
    </location>
</feature>
<accession>A0A812T5T2</accession>
<feature type="region of interest" description="Disordered" evidence="1">
    <location>
        <begin position="145"/>
        <end position="176"/>
    </location>
</feature>
<name>A0A812T5T2_SYMPI</name>
<dbReference type="Proteomes" id="UP000649617">
    <property type="component" value="Unassembled WGS sequence"/>
</dbReference>
<organism evidence="2 3">
    <name type="scientific">Symbiodinium pilosum</name>
    <name type="common">Dinoflagellate</name>
    <dbReference type="NCBI Taxonomy" id="2952"/>
    <lineage>
        <taxon>Eukaryota</taxon>
        <taxon>Sar</taxon>
        <taxon>Alveolata</taxon>
        <taxon>Dinophyceae</taxon>
        <taxon>Suessiales</taxon>
        <taxon>Symbiodiniaceae</taxon>
        <taxon>Symbiodinium</taxon>
    </lineage>
</organism>
<protein>
    <submittedName>
        <fullName evidence="2">Uncharacterized protein</fullName>
    </submittedName>
</protein>
<proteinExistence type="predicted"/>
<evidence type="ECO:0000313" key="2">
    <source>
        <dbReference type="EMBL" id="CAE7505602.1"/>
    </source>
</evidence>
<comment type="caution">
    <text evidence="2">The sequence shown here is derived from an EMBL/GenBank/DDBJ whole genome shotgun (WGS) entry which is preliminary data.</text>
</comment>
<dbReference type="AlphaFoldDB" id="A0A812T5T2"/>
<keyword evidence="3" id="KW-1185">Reference proteome</keyword>
<gene>
    <name evidence="2" type="ORF">SPIL2461_LOCUS13108</name>
</gene>
<sequence>MFGQTAWQSWRKPKPSSSSKRSALKAEAASFFQEFSRDVRQLPQGGSEDLTLEKANEAVLTVKKRFWALKKGLWGQLGWNEVYQECCKIDQHGKFGRDLMRKAFALVVGSKFTVEAIDRLVCIAIPDEAGTAFDLAQEWKAAEKTEESSRWRQSQGWWQDGSWSQEGKTGATGVTGVSGMHLTRQASIGGAARP</sequence>
<evidence type="ECO:0000256" key="1">
    <source>
        <dbReference type="SAM" id="MobiDB-lite"/>
    </source>
</evidence>
<reference evidence="2" key="1">
    <citation type="submission" date="2021-02" db="EMBL/GenBank/DDBJ databases">
        <authorList>
            <person name="Dougan E. K."/>
            <person name="Rhodes N."/>
            <person name="Thang M."/>
            <person name="Chan C."/>
        </authorList>
    </citation>
    <scope>NUCLEOTIDE SEQUENCE</scope>
</reference>